<protein>
    <submittedName>
        <fullName evidence="1">Uncharacterized protein</fullName>
    </submittedName>
</protein>
<dbReference type="EMBL" id="MU006221">
    <property type="protein sequence ID" value="KAF2829466.1"/>
    <property type="molecule type" value="Genomic_DNA"/>
</dbReference>
<name>A0A6A7A8E9_9PLEO</name>
<reference evidence="1" key="1">
    <citation type="journal article" date="2020" name="Stud. Mycol.">
        <title>101 Dothideomycetes genomes: a test case for predicting lifestyles and emergence of pathogens.</title>
        <authorList>
            <person name="Haridas S."/>
            <person name="Albert R."/>
            <person name="Binder M."/>
            <person name="Bloem J."/>
            <person name="Labutti K."/>
            <person name="Salamov A."/>
            <person name="Andreopoulos B."/>
            <person name="Baker S."/>
            <person name="Barry K."/>
            <person name="Bills G."/>
            <person name="Bluhm B."/>
            <person name="Cannon C."/>
            <person name="Castanera R."/>
            <person name="Culley D."/>
            <person name="Daum C."/>
            <person name="Ezra D."/>
            <person name="Gonzalez J."/>
            <person name="Henrissat B."/>
            <person name="Kuo A."/>
            <person name="Liang C."/>
            <person name="Lipzen A."/>
            <person name="Lutzoni F."/>
            <person name="Magnuson J."/>
            <person name="Mondo S."/>
            <person name="Nolan M."/>
            <person name="Ohm R."/>
            <person name="Pangilinan J."/>
            <person name="Park H.-J."/>
            <person name="Ramirez L."/>
            <person name="Alfaro M."/>
            <person name="Sun H."/>
            <person name="Tritt A."/>
            <person name="Yoshinaga Y."/>
            <person name="Zwiers L.-H."/>
            <person name="Turgeon B."/>
            <person name="Goodwin S."/>
            <person name="Spatafora J."/>
            <person name="Crous P."/>
            <person name="Grigoriev I."/>
        </authorList>
    </citation>
    <scope>NUCLEOTIDE SEQUENCE</scope>
    <source>
        <strain evidence="1">CBS 113818</strain>
    </source>
</reference>
<gene>
    <name evidence="1" type="ORF">CC86DRAFT_190138</name>
</gene>
<keyword evidence="2" id="KW-1185">Reference proteome</keyword>
<evidence type="ECO:0000313" key="1">
    <source>
        <dbReference type="EMBL" id="KAF2829466.1"/>
    </source>
</evidence>
<evidence type="ECO:0000313" key="2">
    <source>
        <dbReference type="Proteomes" id="UP000799424"/>
    </source>
</evidence>
<proteinExistence type="predicted"/>
<organism evidence="1 2">
    <name type="scientific">Ophiobolus disseminans</name>
    <dbReference type="NCBI Taxonomy" id="1469910"/>
    <lineage>
        <taxon>Eukaryota</taxon>
        <taxon>Fungi</taxon>
        <taxon>Dikarya</taxon>
        <taxon>Ascomycota</taxon>
        <taxon>Pezizomycotina</taxon>
        <taxon>Dothideomycetes</taxon>
        <taxon>Pleosporomycetidae</taxon>
        <taxon>Pleosporales</taxon>
        <taxon>Pleosporineae</taxon>
        <taxon>Phaeosphaeriaceae</taxon>
        <taxon>Ophiobolus</taxon>
    </lineage>
</organism>
<accession>A0A6A7A8E9</accession>
<dbReference type="Proteomes" id="UP000799424">
    <property type="component" value="Unassembled WGS sequence"/>
</dbReference>
<sequence>MPLLVTLSSLSIQVWHLSLPHQALYLGIRRTSAISREHSCQPCTTKTQLLTGSCKVARSGAGAHVHLLIGF</sequence>
<dbReference type="AlphaFoldDB" id="A0A6A7A8E9"/>